<dbReference type="Pfam" id="PF02645">
    <property type="entry name" value="DegV"/>
    <property type="match status" value="1"/>
</dbReference>
<dbReference type="RefSeq" id="WP_226808187.1">
    <property type="nucleotide sequence ID" value="NZ_JAJBNW010000035.1"/>
</dbReference>
<gene>
    <name evidence="2" type="ORF">FYJ27_08425</name>
    <name evidence="1" type="ORF">L0P62_09325</name>
</gene>
<sequence length="90" mass="9920">MIRIISFKDGELGLLEKTRGKNKAVKKIIETIPSDVKRIGVCHILNYDEAVSLKEKLIKEFPKALITIDELGPIVGAHLGPETIGVCYSC</sequence>
<accession>A0A844FIG9</accession>
<keyword evidence="4" id="KW-1185">Reference proteome</keyword>
<reference evidence="1" key="2">
    <citation type="submission" date="2022-01" db="EMBL/GenBank/DDBJ databases">
        <title>Collection of gut derived symbiotic bacterial strains cultured from healthy donors.</title>
        <authorList>
            <person name="Lin H."/>
            <person name="Kohout C."/>
            <person name="Waligurski E."/>
            <person name="Pamer E.G."/>
        </authorList>
    </citation>
    <scope>NUCLEOTIDE SEQUENCE</scope>
    <source>
        <strain evidence="1">MSK.14.39</strain>
    </source>
</reference>
<dbReference type="Proteomes" id="UP001108123">
    <property type="component" value="Unassembled WGS sequence"/>
</dbReference>
<name>A0A844FIG9_9FIRM</name>
<organism evidence="2 3">
    <name type="scientific">Anaerosalibacter bizertensis</name>
    <dbReference type="NCBI Taxonomy" id="932217"/>
    <lineage>
        <taxon>Bacteria</taxon>
        <taxon>Bacillati</taxon>
        <taxon>Bacillota</taxon>
        <taxon>Tissierellia</taxon>
        <taxon>Tissierellales</taxon>
        <taxon>Sporanaerobacteraceae</taxon>
        <taxon>Anaerosalibacter</taxon>
    </lineage>
</organism>
<comment type="caution">
    <text evidence="2">The sequence shown here is derived from an EMBL/GenBank/DDBJ whole genome shotgun (WGS) entry which is preliminary data.</text>
</comment>
<dbReference type="Gene3D" id="3.30.1180.10">
    <property type="match status" value="1"/>
</dbReference>
<proteinExistence type="predicted"/>
<reference evidence="2 3" key="1">
    <citation type="submission" date="2019-08" db="EMBL/GenBank/DDBJ databases">
        <title>In-depth cultivation of the pig gut microbiome towards novel bacterial diversity and tailored functional studies.</title>
        <authorList>
            <person name="Wylensek D."/>
            <person name="Hitch T.C.A."/>
            <person name="Clavel T."/>
        </authorList>
    </citation>
    <scope>NUCLEOTIDE SEQUENCE [LARGE SCALE GENOMIC DNA]</scope>
    <source>
        <strain evidence="2 3">Med78-601-WT-4W-RMD-3</strain>
    </source>
</reference>
<dbReference type="InterPro" id="IPR043168">
    <property type="entry name" value="DegV_C"/>
</dbReference>
<protein>
    <submittedName>
        <fullName evidence="1">DegV family protein</fullName>
    </submittedName>
</protein>
<dbReference type="AlphaFoldDB" id="A0A844FIG9"/>
<dbReference type="InterPro" id="IPR003797">
    <property type="entry name" value="DegV"/>
</dbReference>
<evidence type="ECO:0000313" key="4">
    <source>
        <dbReference type="Proteomes" id="UP001108123"/>
    </source>
</evidence>
<evidence type="ECO:0000313" key="3">
    <source>
        <dbReference type="Proteomes" id="UP000462760"/>
    </source>
</evidence>
<dbReference type="EMBL" id="JAKNID010000042">
    <property type="protein sequence ID" value="MCG4565649.1"/>
    <property type="molecule type" value="Genomic_DNA"/>
</dbReference>
<dbReference type="EMBL" id="VULR01000010">
    <property type="protein sequence ID" value="MSS43751.1"/>
    <property type="molecule type" value="Genomic_DNA"/>
</dbReference>
<dbReference type="SUPFAM" id="SSF82549">
    <property type="entry name" value="DAK1/DegV-like"/>
    <property type="match status" value="1"/>
</dbReference>
<evidence type="ECO:0000313" key="1">
    <source>
        <dbReference type="EMBL" id="MCG4565649.1"/>
    </source>
</evidence>
<evidence type="ECO:0000313" key="2">
    <source>
        <dbReference type="EMBL" id="MSS43751.1"/>
    </source>
</evidence>
<dbReference type="PROSITE" id="PS51482">
    <property type="entry name" value="DEGV"/>
    <property type="match status" value="1"/>
</dbReference>
<dbReference type="Proteomes" id="UP000462760">
    <property type="component" value="Unassembled WGS sequence"/>
</dbReference>